<protein>
    <submittedName>
        <fullName evidence="2">Acyl-CoA synthetase</fullName>
    </submittedName>
</protein>
<dbReference type="InterPro" id="IPR000873">
    <property type="entry name" value="AMP-dep_synth/lig_dom"/>
</dbReference>
<dbReference type="PANTHER" id="PTHR43767">
    <property type="entry name" value="LONG-CHAIN-FATTY-ACID--COA LIGASE"/>
    <property type="match status" value="1"/>
</dbReference>
<feature type="non-terminal residue" evidence="2">
    <location>
        <position position="153"/>
    </location>
</feature>
<evidence type="ECO:0000313" key="3">
    <source>
        <dbReference type="Proteomes" id="UP000194266"/>
    </source>
</evidence>
<organism evidence="2 3">
    <name type="scientific">Streptomyces pharetrae CZA14</name>
    <dbReference type="NCBI Taxonomy" id="1144883"/>
    <lineage>
        <taxon>Bacteria</taxon>
        <taxon>Bacillati</taxon>
        <taxon>Actinomycetota</taxon>
        <taxon>Actinomycetes</taxon>
        <taxon>Kitasatosporales</taxon>
        <taxon>Streptomycetaceae</taxon>
        <taxon>Streptomyces</taxon>
    </lineage>
</organism>
<dbReference type="EMBL" id="MRYD01000326">
    <property type="protein sequence ID" value="OSZ56223.1"/>
    <property type="molecule type" value="Genomic_DNA"/>
</dbReference>
<proteinExistence type="predicted"/>
<feature type="domain" description="AMP-dependent synthetase/ligase" evidence="1">
    <location>
        <begin position="34"/>
        <end position="134"/>
    </location>
</feature>
<comment type="caution">
    <text evidence="2">The sequence shown here is derived from an EMBL/GenBank/DDBJ whole genome shotgun (WGS) entry which is preliminary data.</text>
</comment>
<dbReference type="RefSeq" id="WP_143659848.1">
    <property type="nucleotide sequence ID" value="NZ_MRYD01000326.1"/>
</dbReference>
<keyword evidence="3" id="KW-1185">Reference proteome</keyword>
<gene>
    <name evidence="2" type="ORF">OQI_34180</name>
</gene>
<dbReference type="SUPFAM" id="SSF56801">
    <property type="entry name" value="Acetyl-CoA synthetase-like"/>
    <property type="match status" value="1"/>
</dbReference>
<accession>A0ABX3Y8P7</accession>
<dbReference type="Pfam" id="PF00501">
    <property type="entry name" value="AMP-binding"/>
    <property type="match status" value="1"/>
</dbReference>
<dbReference type="PANTHER" id="PTHR43767:SF1">
    <property type="entry name" value="NONRIBOSOMAL PEPTIDE SYNTHASE PES1 (EUROFUNG)-RELATED"/>
    <property type="match status" value="1"/>
</dbReference>
<evidence type="ECO:0000313" key="2">
    <source>
        <dbReference type="EMBL" id="OSZ56223.1"/>
    </source>
</evidence>
<reference evidence="2 3" key="1">
    <citation type="submission" date="2016-12" db="EMBL/GenBank/DDBJ databases">
        <title>Genome Mining:The Detection of Biosynthetic Gene Clusters to Aid in the Expression of Curamycin A produced by Streptomyces sp. strain CZA14.</title>
        <authorList>
            <person name="Durrell K.A."/>
            <person name="Kirby B.M."/>
            <person name="Khan W."/>
            <person name="Mthethwa T."/>
            <person name="Le Roes-Hill M."/>
        </authorList>
    </citation>
    <scope>NUCLEOTIDE SEQUENCE [LARGE SCALE GENOMIC DNA]</scope>
    <source>
        <strain evidence="2 3">CZA14</strain>
    </source>
</reference>
<evidence type="ECO:0000259" key="1">
    <source>
        <dbReference type="Pfam" id="PF00501"/>
    </source>
</evidence>
<dbReference type="Proteomes" id="UP000194266">
    <property type="component" value="Unassembled WGS sequence"/>
</dbReference>
<name>A0ABX3Y8P7_9ACTN</name>
<dbReference type="InterPro" id="IPR050237">
    <property type="entry name" value="ATP-dep_AMP-bd_enzyme"/>
</dbReference>
<dbReference type="Gene3D" id="3.40.50.12780">
    <property type="entry name" value="N-terminal domain of ligase-like"/>
    <property type="match status" value="1"/>
</dbReference>
<dbReference type="InterPro" id="IPR042099">
    <property type="entry name" value="ANL_N_sf"/>
</dbReference>
<sequence>MTGSRYAAKPWLDLLEEAQKAPVSPADSLVHALRRAVAEAPERTFLAYFDGRLSYREADELSDSVAGHLAARGLERGDRVAVLLQNSPHFVLAALGAWKAGAVVVPVNPMYKSGEVAHVLRDGEVAALICSDRAWEAYLRDTALDSPVRIALT</sequence>